<name>A0AAD5PHC3_9FUNG</name>
<accession>A0AAD5PHC3</accession>
<keyword evidence="3" id="KW-1185">Reference proteome</keyword>
<reference evidence="2" key="2">
    <citation type="submission" date="2023-02" db="EMBL/GenBank/DDBJ databases">
        <authorList>
            <consortium name="DOE Joint Genome Institute"/>
            <person name="Mondo S.J."/>
            <person name="Chang Y."/>
            <person name="Wang Y."/>
            <person name="Ahrendt S."/>
            <person name="Andreopoulos W."/>
            <person name="Barry K."/>
            <person name="Beard J."/>
            <person name="Benny G.L."/>
            <person name="Blankenship S."/>
            <person name="Bonito G."/>
            <person name="Cuomo C."/>
            <person name="Desiro A."/>
            <person name="Gervers K.A."/>
            <person name="Hundley H."/>
            <person name="Kuo A."/>
            <person name="LaButti K."/>
            <person name="Lang B.F."/>
            <person name="Lipzen A."/>
            <person name="O'Donnell K."/>
            <person name="Pangilinan J."/>
            <person name="Reynolds N."/>
            <person name="Sandor L."/>
            <person name="Smith M.W."/>
            <person name="Tsang A."/>
            <person name="Grigoriev I.V."/>
            <person name="Stajich J.E."/>
            <person name="Spatafora J.W."/>
        </authorList>
    </citation>
    <scope>NUCLEOTIDE SEQUENCE</scope>
    <source>
        <strain evidence="2">RSA 2281</strain>
    </source>
</reference>
<feature type="chain" id="PRO_5042284214" description="Secreted protein" evidence="1">
    <location>
        <begin position="23"/>
        <end position="385"/>
    </location>
</feature>
<dbReference type="AlphaFoldDB" id="A0AAD5PHC3"/>
<evidence type="ECO:0000313" key="2">
    <source>
        <dbReference type="EMBL" id="KAI9271644.1"/>
    </source>
</evidence>
<comment type="caution">
    <text evidence="2">The sequence shown here is derived from an EMBL/GenBank/DDBJ whole genome shotgun (WGS) entry which is preliminary data.</text>
</comment>
<evidence type="ECO:0000256" key="1">
    <source>
        <dbReference type="SAM" id="SignalP"/>
    </source>
</evidence>
<evidence type="ECO:0000313" key="3">
    <source>
        <dbReference type="Proteomes" id="UP001209540"/>
    </source>
</evidence>
<evidence type="ECO:0008006" key="4">
    <source>
        <dbReference type="Google" id="ProtNLM"/>
    </source>
</evidence>
<sequence length="385" mass="42811">MQKHIFALLASYYLFTTTQVNAAPVEVLDPSQLVLEGKPGVYDGIIAKLDEALPVVSVGTVLDNTNHPNLNFDGPDHFIEEYTWDMKDGYNDVNTLLWYPQGITTSSDAYDDGLYEGDNVVLVSWYDKRVAETDPTNKGVRISFIDQSTKEYRNCLLVVPDDGDTPSFHTVKIHAGGIMWYGHHLFVVDTWKGVRIFDLRHIYEVSIGGGIGHVGSGRFEAYNYRYVIPQSGHYLAEGFRFSFISLDRTTTPDSFLVGEYDATGASSRVARFEIDAETRLPTHSSGTTAPATEMFNSFLTSTQGVTSVTTTNGTSKYYFSCSRGVTGLGDLFTWVSGEQQEPTEHADVLHNGPEDLSYRKQGDQLWTLGEHPGERPVYALKAGDY</sequence>
<proteinExistence type="predicted"/>
<protein>
    <recommendedName>
        <fullName evidence="4">Secreted protein</fullName>
    </recommendedName>
</protein>
<feature type="signal peptide" evidence="1">
    <location>
        <begin position="1"/>
        <end position="22"/>
    </location>
</feature>
<gene>
    <name evidence="2" type="ORF">BDA99DRAFT_500589</name>
</gene>
<dbReference type="EMBL" id="JAIXMP010000006">
    <property type="protein sequence ID" value="KAI9271644.1"/>
    <property type="molecule type" value="Genomic_DNA"/>
</dbReference>
<reference evidence="2" key="1">
    <citation type="journal article" date="2022" name="IScience">
        <title>Evolution of zygomycete secretomes and the origins of terrestrial fungal ecologies.</title>
        <authorList>
            <person name="Chang Y."/>
            <person name="Wang Y."/>
            <person name="Mondo S."/>
            <person name="Ahrendt S."/>
            <person name="Andreopoulos W."/>
            <person name="Barry K."/>
            <person name="Beard J."/>
            <person name="Benny G.L."/>
            <person name="Blankenship S."/>
            <person name="Bonito G."/>
            <person name="Cuomo C."/>
            <person name="Desiro A."/>
            <person name="Gervers K.A."/>
            <person name="Hundley H."/>
            <person name="Kuo A."/>
            <person name="LaButti K."/>
            <person name="Lang B.F."/>
            <person name="Lipzen A."/>
            <person name="O'Donnell K."/>
            <person name="Pangilinan J."/>
            <person name="Reynolds N."/>
            <person name="Sandor L."/>
            <person name="Smith M.E."/>
            <person name="Tsang A."/>
            <person name="Grigoriev I.V."/>
            <person name="Stajich J.E."/>
            <person name="Spatafora J.W."/>
        </authorList>
    </citation>
    <scope>NUCLEOTIDE SEQUENCE</scope>
    <source>
        <strain evidence="2">RSA 2281</strain>
    </source>
</reference>
<dbReference type="Proteomes" id="UP001209540">
    <property type="component" value="Unassembled WGS sequence"/>
</dbReference>
<keyword evidence="1" id="KW-0732">Signal</keyword>
<organism evidence="2 3">
    <name type="scientific">Phascolomyces articulosus</name>
    <dbReference type="NCBI Taxonomy" id="60185"/>
    <lineage>
        <taxon>Eukaryota</taxon>
        <taxon>Fungi</taxon>
        <taxon>Fungi incertae sedis</taxon>
        <taxon>Mucoromycota</taxon>
        <taxon>Mucoromycotina</taxon>
        <taxon>Mucoromycetes</taxon>
        <taxon>Mucorales</taxon>
        <taxon>Lichtheimiaceae</taxon>
        <taxon>Phascolomyces</taxon>
    </lineage>
</organism>